<dbReference type="InterPro" id="IPR007173">
    <property type="entry name" value="ALO_C"/>
</dbReference>
<sequence length="460" mass="50329">MAITQLTYPHQEPELTGEDIRLRNWARNSRLGLPGSVVAPATEAELCDFLSTSDGRVRMIGSRMSPGRMIEVADGAGTLLDLSRLSGLISSTDDTATFAGSTSLAEVYAFLTARGQMLDASPGVIAEQTLAGALSTGTHGQGLQQSSIAGAALAIRMVLADGTVAEFDRDHPDFPAVQLGLGSLGVITAVTLRARESLIYTCVKKAVDAGTLETDLETWNRENILVKAWWFPQENQVQVWTANEASDDEVSRYRAGGSQLVEYATTDTSMNSTIEATLQHLRDDSKGVADNGKSLRTVSRFRDFTDVTGDIYQVFCKGIATPQINVEIGIPLARAGAVIRKIKDWHAETRPRMHYPVILRCTGASEGWLSPSNGQDTCYFGFVVYYAADGSLSEEGNSFLRAVERALAEEGGRPHWGKYFDESLYDWPALYPQWEAFRRVREALDPEHRFANAFTDALLD</sequence>
<reference evidence="3 4" key="1">
    <citation type="submission" date="2017-11" db="EMBL/GenBank/DDBJ databases">
        <title>Draft genome of Arthrobacter agilis strain UMCV2, a plant growth-promoting rhizobacterium and biocontrol capacity of phytopathogenic fungi.</title>
        <authorList>
            <person name="Martinez-Camara R."/>
            <person name="Santoyo G."/>
            <person name="Moreno-Hagelsieb G."/>
            <person name="Valencia-Cantero E."/>
        </authorList>
    </citation>
    <scope>NUCLEOTIDE SEQUENCE [LARGE SCALE GENOMIC DNA]</scope>
    <source>
        <strain evidence="3 4">UMCV2</strain>
    </source>
</reference>
<dbReference type="InterPro" id="IPR016166">
    <property type="entry name" value="FAD-bd_PCMH"/>
</dbReference>
<dbReference type="Gene3D" id="3.30.43.10">
    <property type="entry name" value="Uridine Diphospho-n-acetylenolpyruvylglucosamine Reductase, domain 2"/>
    <property type="match status" value="1"/>
</dbReference>
<dbReference type="GO" id="GO:0003885">
    <property type="term" value="F:D-arabinono-1,4-lactone oxidase activity"/>
    <property type="evidence" value="ECO:0007669"/>
    <property type="project" value="InterPro"/>
</dbReference>
<dbReference type="InterPro" id="IPR036318">
    <property type="entry name" value="FAD-bd_PCMH-like_sf"/>
</dbReference>
<dbReference type="Gene3D" id="3.30.465.10">
    <property type="match status" value="1"/>
</dbReference>
<dbReference type="EMBL" id="CP024915">
    <property type="protein sequence ID" value="AUZ88727.1"/>
    <property type="molecule type" value="Genomic_DNA"/>
</dbReference>
<dbReference type="PROSITE" id="PS51387">
    <property type="entry name" value="FAD_PCMH"/>
    <property type="match status" value="1"/>
</dbReference>
<keyword evidence="1" id="KW-0560">Oxidoreductase</keyword>
<dbReference type="InterPro" id="IPR016171">
    <property type="entry name" value="Vanillyl_alc_oxidase_C-sub2"/>
</dbReference>
<dbReference type="InterPro" id="IPR016169">
    <property type="entry name" value="FAD-bd_PCMH_sub2"/>
</dbReference>
<evidence type="ECO:0000313" key="4">
    <source>
        <dbReference type="Proteomes" id="UP000239187"/>
    </source>
</evidence>
<dbReference type="InterPro" id="IPR006094">
    <property type="entry name" value="Oxid_FAD_bind_N"/>
</dbReference>
<dbReference type="Pfam" id="PF04030">
    <property type="entry name" value="ALO"/>
    <property type="match status" value="1"/>
</dbReference>
<dbReference type="InterPro" id="IPR016167">
    <property type="entry name" value="FAD-bd_PCMH_sub1"/>
</dbReference>
<dbReference type="RefSeq" id="WP_208739910.1">
    <property type="nucleotide sequence ID" value="NZ_CP024915.1"/>
</dbReference>
<dbReference type="Gene3D" id="3.30.70.2520">
    <property type="match status" value="1"/>
</dbReference>
<dbReference type="GO" id="GO:0071949">
    <property type="term" value="F:FAD binding"/>
    <property type="evidence" value="ECO:0007669"/>
    <property type="project" value="InterPro"/>
</dbReference>
<dbReference type="GO" id="GO:0016020">
    <property type="term" value="C:membrane"/>
    <property type="evidence" value="ECO:0007669"/>
    <property type="project" value="InterPro"/>
</dbReference>
<dbReference type="Proteomes" id="UP000239187">
    <property type="component" value="Chromosome"/>
</dbReference>
<organism evidence="3 4">
    <name type="scientific">Arthrobacter agilis</name>
    <dbReference type="NCBI Taxonomy" id="37921"/>
    <lineage>
        <taxon>Bacteria</taxon>
        <taxon>Bacillati</taxon>
        <taxon>Actinomycetota</taxon>
        <taxon>Actinomycetes</taxon>
        <taxon>Micrococcales</taxon>
        <taxon>Micrococcaceae</taxon>
        <taxon>Arthrobacter</taxon>
    </lineage>
</organism>
<name>A0A2L0UHL8_9MICC</name>
<evidence type="ECO:0000313" key="3">
    <source>
        <dbReference type="EMBL" id="AUZ88727.1"/>
    </source>
</evidence>
<dbReference type="InterPro" id="IPR010031">
    <property type="entry name" value="FAD_lactone_oxidase-like"/>
</dbReference>
<accession>A0A2L0UHL8</accession>
<gene>
    <name evidence="3" type="ORF">CVO76_14545</name>
</gene>
<protein>
    <recommendedName>
        <fullName evidence="2">FAD-binding PCMH-type domain-containing protein</fullName>
    </recommendedName>
</protein>
<dbReference type="PANTHER" id="PTHR43762">
    <property type="entry name" value="L-GULONOLACTONE OXIDASE"/>
    <property type="match status" value="1"/>
</dbReference>
<dbReference type="PANTHER" id="PTHR43762:SF1">
    <property type="entry name" value="D-ARABINONO-1,4-LACTONE OXIDASE"/>
    <property type="match status" value="1"/>
</dbReference>
<evidence type="ECO:0000256" key="1">
    <source>
        <dbReference type="ARBA" id="ARBA00023002"/>
    </source>
</evidence>
<dbReference type="PIRSF" id="PIRSF000136">
    <property type="entry name" value="LGO_GLO"/>
    <property type="match status" value="1"/>
</dbReference>
<dbReference type="Pfam" id="PF01565">
    <property type="entry name" value="FAD_binding_4"/>
    <property type="match status" value="1"/>
</dbReference>
<evidence type="ECO:0000259" key="2">
    <source>
        <dbReference type="PROSITE" id="PS51387"/>
    </source>
</evidence>
<dbReference type="SUPFAM" id="SSF56176">
    <property type="entry name" value="FAD-binding/transporter-associated domain-like"/>
    <property type="match status" value="1"/>
</dbReference>
<dbReference type="Gene3D" id="1.10.45.10">
    <property type="entry name" value="Vanillyl-alcohol Oxidase, Chain A, domain 4"/>
    <property type="match status" value="1"/>
</dbReference>
<dbReference type="AlphaFoldDB" id="A0A2L0UHL8"/>
<proteinExistence type="predicted"/>
<feature type="domain" description="FAD-binding PCMH-type" evidence="2">
    <location>
        <begin position="30"/>
        <end position="197"/>
    </location>
</feature>